<proteinExistence type="predicted"/>
<keyword evidence="5" id="KW-1185">Reference proteome</keyword>
<dbReference type="SUPFAM" id="SSF50370">
    <property type="entry name" value="Ricin B-like lectins"/>
    <property type="match status" value="1"/>
</dbReference>
<dbReference type="KEGG" id="cci:CC1G_05246"/>
<dbReference type="CDD" id="cd00161">
    <property type="entry name" value="beta-trefoil_Ricin-like"/>
    <property type="match status" value="1"/>
</dbReference>
<dbReference type="InParanoid" id="A8PCC0"/>
<dbReference type="OMA" id="SAQKWIV"/>
<evidence type="ECO:0000256" key="2">
    <source>
        <dbReference type="SAM" id="SignalP"/>
    </source>
</evidence>
<dbReference type="OrthoDB" id="6770063at2759"/>
<dbReference type="AlphaFoldDB" id="A8PCC0"/>
<dbReference type="PROSITE" id="PS50231">
    <property type="entry name" value="RICIN_B_LECTIN"/>
    <property type="match status" value="1"/>
</dbReference>
<sequence length="292" mass="32217">MFPSSKRLSAVLSSLLILSSDVAYGVKRYEIVNNCPLSANLYINHDAQGTLAANGGTVTREYSDEWDGYIFTDLNRGNARDRAGTIRAGFLNRFDFYWISYDQKWRNVGVSIQPVDAVQADGFCRPLECLVDACPQGAPYEPQRFPLPYDPTNGPPPTPIYGCPATTYRVTFCPDGEIPHLQQGPNNIHPESSMEKCLDVRADLFENGTPVQINNCDDSPGQKWDIKRGGQQIRLYGTNFCLDAGSSSPEEGAQVTIQQCSEGSPSQQWDYGTDDRISLPSSGKRISTLLGK</sequence>
<dbReference type="RefSeq" id="XP_001840360.1">
    <property type="nucleotide sequence ID" value="XM_001840308.1"/>
</dbReference>
<feature type="signal peptide" evidence="2">
    <location>
        <begin position="1"/>
        <end position="25"/>
    </location>
</feature>
<keyword evidence="2" id="KW-0732">Signal</keyword>
<accession>A8PCC0</accession>
<dbReference type="InterPro" id="IPR035992">
    <property type="entry name" value="Ricin_B-like_lectins"/>
</dbReference>
<dbReference type="SUPFAM" id="SSF49870">
    <property type="entry name" value="Osmotin, thaumatin-like protein"/>
    <property type="match status" value="1"/>
</dbReference>
<evidence type="ECO:0000256" key="1">
    <source>
        <dbReference type="SAM" id="MobiDB-lite"/>
    </source>
</evidence>
<reference evidence="4 5" key="1">
    <citation type="journal article" date="2010" name="Proc. Natl. Acad. Sci. U.S.A.">
        <title>Insights into evolution of multicellular fungi from the assembled chromosomes of the mushroom Coprinopsis cinerea (Coprinus cinereus).</title>
        <authorList>
            <person name="Stajich J.E."/>
            <person name="Wilke S.K."/>
            <person name="Ahren D."/>
            <person name="Au C.H."/>
            <person name="Birren B.W."/>
            <person name="Borodovsky M."/>
            <person name="Burns C."/>
            <person name="Canback B."/>
            <person name="Casselton L.A."/>
            <person name="Cheng C.K."/>
            <person name="Deng J."/>
            <person name="Dietrich F.S."/>
            <person name="Fargo D.C."/>
            <person name="Farman M.L."/>
            <person name="Gathman A.C."/>
            <person name="Goldberg J."/>
            <person name="Guigo R."/>
            <person name="Hoegger P.J."/>
            <person name="Hooker J.B."/>
            <person name="Huggins A."/>
            <person name="James T.Y."/>
            <person name="Kamada T."/>
            <person name="Kilaru S."/>
            <person name="Kodira C."/>
            <person name="Kues U."/>
            <person name="Kupfer D."/>
            <person name="Kwan H.S."/>
            <person name="Lomsadze A."/>
            <person name="Li W."/>
            <person name="Lilly W.W."/>
            <person name="Ma L.J."/>
            <person name="Mackey A.J."/>
            <person name="Manning G."/>
            <person name="Martin F."/>
            <person name="Muraguchi H."/>
            <person name="Natvig D.O."/>
            <person name="Palmerini H."/>
            <person name="Ramesh M.A."/>
            <person name="Rehmeyer C.J."/>
            <person name="Roe B.A."/>
            <person name="Shenoy N."/>
            <person name="Stanke M."/>
            <person name="Ter-Hovhannisyan V."/>
            <person name="Tunlid A."/>
            <person name="Velagapudi R."/>
            <person name="Vision T.J."/>
            <person name="Zeng Q."/>
            <person name="Zolan M.E."/>
            <person name="Pukkila P.J."/>
        </authorList>
    </citation>
    <scope>NUCLEOTIDE SEQUENCE [LARGE SCALE GENOMIC DNA]</scope>
    <source>
        <strain evidence="5">Okayama-7 / 130 / ATCC MYA-4618 / FGSC 9003</strain>
    </source>
</reference>
<gene>
    <name evidence="4" type="ORF">CC1G_05246</name>
</gene>
<evidence type="ECO:0000313" key="4">
    <source>
        <dbReference type="EMBL" id="EAU81416.1"/>
    </source>
</evidence>
<dbReference type="Proteomes" id="UP000001861">
    <property type="component" value="Unassembled WGS sequence"/>
</dbReference>
<feature type="domain" description="Ricin B lectin" evidence="3">
    <location>
        <begin position="186"/>
        <end position="292"/>
    </location>
</feature>
<protein>
    <recommendedName>
        <fullName evidence="3">Ricin B lectin domain-containing protein</fullName>
    </recommendedName>
</protein>
<comment type="caution">
    <text evidence="4">The sequence shown here is derived from an EMBL/GenBank/DDBJ whole genome shotgun (WGS) entry which is preliminary data.</text>
</comment>
<feature type="region of interest" description="Disordered" evidence="1">
    <location>
        <begin position="262"/>
        <end position="292"/>
    </location>
</feature>
<dbReference type="EMBL" id="AACS02000011">
    <property type="protein sequence ID" value="EAU81416.1"/>
    <property type="molecule type" value="Genomic_DNA"/>
</dbReference>
<dbReference type="Pfam" id="PF00652">
    <property type="entry name" value="Ricin_B_lectin"/>
    <property type="match status" value="1"/>
</dbReference>
<dbReference type="VEuPathDB" id="FungiDB:CC1G_05246"/>
<evidence type="ECO:0000259" key="3">
    <source>
        <dbReference type="SMART" id="SM00458"/>
    </source>
</evidence>
<dbReference type="SMART" id="SM00458">
    <property type="entry name" value="RICIN"/>
    <property type="match status" value="1"/>
</dbReference>
<dbReference type="GeneID" id="6016996"/>
<organism evidence="4 5">
    <name type="scientific">Coprinopsis cinerea (strain Okayama-7 / 130 / ATCC MYA-4618 / FGSC 9003)</name>
    <name type="common">Inky cap fungus</name>
    <name type="synonym">Hormographiella aspergillata</name>
    <dbReference type="NCBI Taxonomy" id="240176"/>
    <lineage>
        <taxon>Eukaryota</taxon>
        <taxon>Fungi</taxon>
        <taxon>Dikarya</taxon>
        <taxon>Basidiomycota</taxon>
        <taxon>Agaricomycotina</taxon>
        <taxon>Agaricomycetes</taxon>
        <taxon>Agaricomycetidae</taxon>
        <taxon>Agaricales</taxon>
        <taxon>Agaricineae</taxon>
        <taxon>Psathyrellaceae</taxon>
        <taxon>Coprinopsis</taxon>
    </lineage>
</organism>
<dbReference type="InterPro" id="IPR000772">
    <property type="entry name" value="Ricin_B_lectin"/>
</dbReference>
<evidence type="ECO:0000313" key="5">
    <source>
        <dbReference type="Proteomes" id="UP000001861"/>
    </source>
</evidence>
<feature type="chain" id="PRO_5002724759" description="Ricin B lectin domain-containing protein" evidence="2">
    <location>
        <begin position="26"/>
        <end position="292"/>
    </location>
</feature>
<dbReference type="Gene3D" id="2.80.10.50">
    <property type="match status" value="1"/>
</dbReference>
<dbReference type="eggNOG" id="ENOG502SXF1">
    <property type="taxonomic scope" value="Eukaryota"/>
</dbReference>
<dbReference type="InterPro" id="IPR037176">
    <property type="entry name" value="Osmotin/thaumatin-like_sf"/>
</dbReference>
<name>A8PCC0_COPC7</name>